<reference evidence="2 3" key="1">
    <citation type="journal article" date="2008" name="Nature">
        <title>The genome of the model beetle and pest Tribolium castaneum.</title>
        <authorList>
            <consortium name="Tribolium Genome Sequencing Consortium"/>
            <person name="Richards S."/>
            <person name="Gibbs R.A."/>
            <person name="Weinstock G.M."/>
            <person name="Brown S.J."/>
            <person name="Denell R."/>
            <person name="Beeman R.W."/>
            <person name="Gibbs R."/>
            <person name="Beeman R.W."/>
            <person name="Brown S.J."/>
            <person name="Bucher G."/>
            <person name="Friedrich M."/>
            <person name="Grimmelikhuijzen C.J."/>
            <person name="Klingler M."/>
            <person name="Lorenzen M."/>
            <person name="Richards S."/>
            <person name="Roth S."/>
            <person name="Schroder R."/>
            <person name="Tautz D."/>
            <person name="Zdobnov E.M."/>
            <person name="Muzny D."/>
            <person name="Gibbs R.A."/>
            <person name="Weinstock G.M."/>
            <person name="Attaway T."/>
            <person name="Bell S."/>
            <person name="Buhay C.J."/>
            <person name="Chandrabose M.N."/>
            <person name="Chavez D."/>
            <person name="Clerk-Blankenburg K.P."/>
            <person name="Cree A."/>
            <person name="Dao M."/>
            <person name="Davis C."/>
            <person name="Chacko J."/>
            <person name="Dinh H."/>
            <person name="Dugan-Rocha S."/>
            <person name="Fowler G."/>
            <person name="Garner T.T."/>
            <person name="Garnes J."/>
            <person name="Gnirke A."/>
            <person name="Hawes A."/>
            <person name="Hernandez J."/>
            <person name="Hines S."/>
            <person name="Holder M."/>
            <person name="Hume J."/>
            <person name="Jhangiani S.N."/>
            <person name="Joshi V."/>
            <person name="Khan Z.M."/>
            <person name="Jackson L."/>
            <person name="Kovar C."/>
            <person name="Kowis A."/>
            <person name="Lee S."/>
            <person name="Lewis L.R."/>
            <person name="Margolis J."/>
            <person name="Morgan M."/>
            <person name="Nazareth L.V."/>
            <person name="Nguyen N."/>
            <person name="Okwuonu G."/>
            <person name="Parker D."/>
            <person name="Richards S."/>
            <person name="Ruiz S.J."/>
            <person name="Santibanez J."/>
            <person name="Savard J."/>
            <person name="Scherer S.E."/>
            <person name="Schneider B."/>
            <person name="Sodergren E."/>
            <person name="Tautz D."/>
            <person name="Vattahil S."/>
            <person name="Villasana D."/>
            <person name="White C.S."/>
            <person name="Wright R."/>
            <person name="Park Y."/>
            <person name="Beeman R.W."/>
            <person name="Lord J."/>
            <person name="Oppert B."/>
            <person name="Lorenzen M."/>
            <person name="Brown S."/>
            <person name="Wang L."/>
            <person name="Savard J."/>
            <person name="Tautz D."/>
            <person name="Richards S."/>
            <person name="Weinstock G."/>
            <person name="Gibbs R.A."/>
            <person name="Liu Y."/>
            <person name="Worley K."/>
            <person name="Weinstock G."/>
            <person name="Elsik C.G."/>
            <person name="Reese J.T."/>
            <person name="Elhaik E."/>
            <person name="Landan G."/>
            <person name="Graur D."/>
            <person name="Arensburger P."/>
            <person name="Atkinson P."/>
            <person name="Beeman R.W."/>
            <person name="Beidler J."/>
            <person name="Brown S.J."/>
            <person name="Demuth J.P."/>
            <person name="Drury D.W."/>
            <person name="Du Y.Z."/>
            <person name="Fujiwara H."/>
            <person name="Lorenzen M."/>
            <person name="Maselli V."/>
            <person name="Osanai M."/>
            <person name="Park Y."/>
            <person name="Robertson H.M."/>
            <person name="Tu Z."/>
            <person name="Wang J.J."/>
            <person name="Wang S."/>
            <person name="Richards S."/>
            <person name="Song H."/>
            <person name="Zhang L."/>
            <person name="Sodergren E."/>
            <person name="Werner D."/>
            <person name="Stanke M."/>
            <person name="Morgenstern B."/>
            <person name="Solovyev V."/>
            <person name="Kosarev P."/>
            <person name="Brown G."/>
            <person name="Chen H.C."/>
            <person name="Ermolaeva O."/>
            <person name="Hlavina W."/>
            <person name="Kapustin Y."/>
            <person name="Kiryutin B."/>
            <person name="Kitts P."/>
            <person name="Maglott D."/>
            <person name="Pruitt K."/>
            <person name="Sapojnikov V."/>
            <person name="Souvorov A."/>
            <person name="Mackey A.J."/>
            <person name="Waterhouse R.M."/>
            <person name="Wyder S."/>
            <person name="Zdobnov E.M."/>
            <person name="Zdobnov E.M."/>
            <person name="Wyder S."/>
            <person name="Kriventseva E.V."/>
            <person name="Kadowaki T."/>
            <person name="Bork P."/>
            <person name="Aranda M."/>
            <person name="Bao R."/>
            <person name="Beermann A."/>
            <person name="Berns N."/>
            <person name="Bolognesi R."/>
            <person name="Bonneton F."/>
            <person name="Bopp D."/>
            <person name="Brown S.J."/>
            <person name="Bucher G."/>
            <person name="Butts T."/>
            <person name="Chaumot A."/>
            <person name="Denell R.E."/>
            <person name="Ferrier D.E."/>
            <person name="Friedrich M."/>
            <person name="Gordon C.M."/>
            <person name="Jindra M."/>
            <person name="Klingler M."/>
            <person name="Lan Q."/>
            <person name="Lattorff H.M."/>
            <person name="Laudet V."/>
            <person name="von Levetsow C."/>
            <person name="Liu Z."/>
            <person name="Lutz R."/>
            <person name="Lynch J.A."/>
            <person name="da Fonseca R.N."/>
            <person name="Posnien N."/>
            <person name="Reuter R."/>
            <person name="Roth S."/>
            <person name="Savard J."/>
            <person name="Schinko J.B."/>
            <person name="Schmitt C."/>
            <person name="Schoppmeier M."/>
            <person name="Schroder R."/>
            <person name="Shippy T.D."/>
            <person name="Simonnet F."/>
            <person name="Marques-Souza H."/>
            <person name="Tautz D."/>
            <person name="Tomoyasu Y."/>
            <person name="Trauner J."/>
            <person name="Van der Zee M."/>
            <person name="Vervoort M."/>
            <person name="Wittkopp N."/>
            <person name="Wimmer E.A."/>
            <person name="Yang X."/>
            <person name="Jones A.K."/>
            <person name="Sattelle D.B."/>
            <person name="Ebert P.R."/>
            <person name="Nelson D."/>
            <person name="Scott J.G."/>
            <person name="Beeman R.W."/>
            <person name="Muthukrishnan S."/>
            <person name="Kramer K.J."/>
            <person name="Arakane Y."/>
            <person name="Beeman R.W."/>
            <person name="Zhu Q."/>
            <person name="Hogenkamp D."/>
            <person name="Dixit R."/>
            <person name="Oppert B."/>
            <person name="Jiang H."/>
            <person name="Zou Z."/>
            <person name="Marshall J."/>
            <person name="Elpidina E."/>
            <person name="Vinokurov K."/>
            <person name="Oppert C."/>
            <person name="Zou Z."/>
            <person name="Evans J."/>
            <person name="Lu Z."/>
            <person name="Zhao P."/>
            <person name="Sumathipala N."/>
            <person name="Altincicek B."/>
            <person name="Vilcinskas A."/>
            <person name="Williams M."/>
            <person name="Hultmark D."/>
            <person name="Hetru C."/>
            <person name="Jiang H."/>
            <person name="Grimmelikhuijzen C.J."/>
            <person name="Hauser F."/>
            <person name="Cazzamali G."/>
            <person name="Williamson M."/>
            <person name="Park Y."/>
            <person name="Li B."/>
            <person name="Tanaka Y."/>
            <person name="Predel R."/>
            <person name="Neupert S."/>
            <person name="Schachtner J."/>
            <person name="Verleyen P."/>
            <person name="Raible F."/>
            <person name="Bork P."/>
            <person name="Friedrich M."/>
            <person name="Walden K.K."/>
            <person name="Robertson H.M."/>
            <person name="Angeli S."/>
            <person name="Foret S."/>
            <person name="Bucher G."/>
            <person name="Schuetz S."/>
            <person name="Maleszka R."/>
            <person name="Wimmer E.A."/>
            <person name="Beeman R.W."/>
            <person name="Lorenzen M."/>
            <person name="Tomoyasu Y."/>
            <person name="Miller S.C."/>
            <person name="Grossmann D."/>
            <person name="Bucher G."/>
        </authorList>
    </citation>
    <scope>NUCLEOTIDE SEQUENCE [LARGE SCALE GENOMIC DNA]</scope>
    <source>
        <strain evidence="2 3">Georgia GA2</strain>
    </source>
</reference>
<keyword evidence="1" id="KW-0472">Membrane</keyword>
<organism evidence="2 3">
    <name type="scientific">Tribolium castaneum</name>
    <name type="common">Red flour beetle</name>
    <dbReference type="NCBI Taxonomy" id="7070"/>
    <lineage>
        <taxon>Eukaryota</taxon>
        <taxon>Metazoa</taxon>
        <taxon>Ecdysozoa</taxon>
        <taxon>Arthropoda</taxon>
        <taxon>Hexapoda</taxon>
        <taxon>Insecta</taxon>
        <taxon>Pterygota</taxon>
        <taxon>Neoptera</taxon>
        <taxon>Endopterygota</taxon>
        <taxon>Coleoptera</taxon>
        <taxon>Polyphaga</taxon>
        <taxon>Cucujiformia</taxon>
        <taxon>Tenebrionidae</taxon>
        <taxon>Tenebrionidae incertae sedis</taxon>
        <taxon>Tribolium</taxon>
    </lineage>
</organism>
<protein>
    <submittedName>
        <fullName evidence="2">Uncharacterized protein</fullName>
    </submittedName>
</protein>
<evidence type="ECO:0000313" key="2">
    <source>
        <dbReference type="EMBL" id="KYB24882.1"/>
    </source>
</evidence>
<keyword evidence="1" id="KW-0812">Transmembrane</keyword>
<evidence type="ECO:0000313" key="3">
    <source>
        <dbReference type="Proteomes" id="UP000007266"/>
    </source>
</evidence>
<sequence length="56" mass="6922">MKKNDDHRKENDRRPLLYIRWHFFKKDCKDIFLIICGSAVIFLILLYFLPYRLFSA</sequence>
<keyword evidence="1" id="KW-1133">Transmembrane helix</keyword>
<evidence type="ECO:0000256" key="1">
    <source>
        <dbReference type="SAM" id="Phobius"/>
    </source>
</evidence>
<dbReference type="InParanoid" id="A0A139WAE0"/>
<name>A0A139WAE0_TRICA</name>
<reference evidence="2 3" key="2">
    <citation type="journal article" date="2010" name="Nucleic Acids Res.">
        <title>BeetleBase in 2010: revisions to provide comprehensive genomic information for Tribolium castaneum.</title>
        <authorList>
            <person name="Kim H.S."/>
            <person name="Murphy T."/>
            <person name="Xia J."/>
            <person name="Caragea D."/>
            <person name="Park Y."/>
            <person name="Beeman R.W."/>
            <person name="Lorenzen M.D."/>
            <person name="Butcher S."/>
            <person name="Manak J.R."/>
            <person name="Brown S.J."/>
        </authorList>
    </citation>
    <scope>NUCLEOTIDE SEQUENCE [LARGE SCALE GENOMIC DNA]</scope>
    <source>
        <strain evidence="2 3">Georgia GA2</strain>
    </source>
</reference>
<feature type="transmembrane region" description="Helical" evidence="1">
    <location>
        <begin position="31"/>
        <end position="49"/>
    </location>
</feature>
<dbReference type="AlphaFoldDB" id="A0A139WAE0"/>
<accession>A0A139WAE0</accession>
<keyword evidence="3" id="KW-1185">Reference proteome</keyword>
<dbReference type="Proteomes" id="UP000007266">
    <property type="component" value="Unassembled WGS sequence"/>
</dbReference>
<gene>
    <name evidence="2" type="primary">AUGUSTUS-3.0.2_31798</name>
    <name evidence="2" type="ORF">TcasGA2_TC031798</name>
</gene>
<dbReference type="EMBL" id="KQ971409">
    <property type="protein sequence ID" value="KYB24882.1"/>
    <property type="molecule type" value="Genomic_DNA"/>
</dbReference>
<proteinExistence type="predicted"/>